<dbReference type="GO" id="GO:0046872">
    <property type="term" value="F:metal ion binding"/>
    <property type="evidence" value="ECO:0007669"/>
    <property type="project" value="UniProtKB-KW"/>
</dbReference>
<sequence length="320" mass="34446">MVAVIYFRQIKATFGHDGLTNYSQAYGGLGTFTDDTQMSLFTAEGLILSKVRQEYQSTEGMIFSIYHALLRWLFTQETNLQERLIQSHGTCSIMDGILTGYNEFFSLRSPENICLSALKSGNMGTMDNPVNNSKGCGGVVRSISVGLACKDVEKAFQIGCECSAITHGHPTGYLSAGTLAALISRVISGGSLTDAINESIRILKTKKNNEETLKAVENAVEMTENTVPSPAVIEDMGAGWVAQEALAISIYSAIVAGDDFRKGILLSVNHSGDSDSTGSITGNILGALYGFDIIPSIWIPDLEMNDLVEEIAGDLFDHFG</sequence>
<dbReference type="RefSeq" id="WP_014958528.1">
    <property type="nucleotide sequence ID" value="NC_018645.1"/>
</dbReference>
<comment type="cofactor">
    <cofactor evidence="3">
        <name>Mg(2+)</name>
        <dbReference type="ChEBI" id="CHEBI:18420"/>
    </cofactor>
    <text evidence="3">Binds 2 magnesium ions per subunit.</text>
</comment>
<evidence type="ECO:0000313" key="4">
    <source>
        <dbReference type="EMBL" id="CCK81339.1"/>
    </source>
</evidence>
<dbReference type="KEGG" id="dto:TOL2_C31810"/>
<evidence type="ECO:0000256" key="1">
    <source>
        <dbReference type="ARBA" id="ARBA00010702"/>
    </source>
</evidence>
<name>K0NAW4_DESTT</name>
<dbReference type="HOGENOM" id="CLU_024566_7_1_7"/>
<keyword evidence="2 4" id="KW-0378">Hydrolase</keyword>
<evidence type="ECO:0000256" key="2">
    <source>
        <dbReference type="ARBA" id="ARBA00022801"/>
    </source>
</evidence>
<proteinExistence type="inferred from homology"/>
<evidence type="ECO:0000313" key="5">
    <source>
        <dbReference type="Proteomes" id="UP000007347"/>
    </source>
</evidence>
<feature type="binding site" evidence="3">
    <location>
        <position position="276"/>
    </location>
    <ligand>
        <name>Mg(2+)</name>
        <dbReference type="ChEBI" id="CHEBI:18420"/>
        <label>1</label>
    </ligand>
</feature>
<dbReference type="EMBL" id="FO203503">
    <property type="protein sequence ID" value="CCK81339.1"/>
    <property type="molecule type" value="Genomic_DNA"/>
</dbReference>
<organism evidence="4 5">
    <name type="scientific">Desulfobacula toluolica (strain DSM 7467 / Tol2)</name>
    <dbReference type="NCBI Taxonomy" id="651182"/>
    <lineage>
        <taxon>Bacteria</taxon>
        <taxon>Pseudomonadati</taxon>
        <taxon>Thermodesulfobacteriota</taxon>
        <taxon>Desulfobacteria</taxon>
        <taxon>Desulfobacterales</taxon>
        <taxon>Desulfobacteraceae</taxon>
        <taxon>Desulfobacula</taxon>
    </lineage>
</organism>
<dbReference type="GO" id="GO:0016787">
    <property type="term" value="F:hydrolase activity"/>
    <property type="evidence" value="ECO:0007669"/>
    <property type="project" value="UniProtKB-KW"/>
</dbReference>
<feature type="binding site" evidence="3">
    <location>
        <position position="273"/>
    </location>
    <ligand>
        <name>Mg(2+)</name>
        <dbReference type="ChEBI" id="CHEBI:18420"/>
        <label>1</label>
    </ligand>
</feature>
<evidence type="ECO:0000256" key="3">
    <source>
        <dbReference type="PIRSR" id="PIRSR605502-1"/>
    </source>
</evidence>
<keyword evidence="3" id="KW-0479">Metal-binding</keyword>
<feature type="binding site" evidence="3">
    <location>
        <position position="275"/>
    </location>
    <ligand>
        <name>Mg(2+)</name>
        <dbReference type="ChEBI" id="CHEBI:18420"/>
        <label>1</label>
    </ligand>
</feature>
<dbReference type="SUPFAM" id="SSF101478">
    <property type="entry name" value="ADP-ribosylglycohydrolase"/>
    <property type="match status" value="1"/>
</dbReference>
<dbReference type="Gene3D" id="1.10.4080.10">
    <property type="entry name" value="ADP-ribosylation/Crystallin J1"/>
    <property type="match status" value="1"/>
</dbReference>
<dbReference type="AlphaFoldDB" id="K0NAW4"/>
<keyword evidence="5" id="KW-1185">Reference proteome</keyword>
<keyword evidence="3" id="KW-0460">Magnesium</keyword>
<dbReference type="InterPro" id="IPR050792">
    <property type="entry name" value="ADP-ribosylglycohydrolase"/>
</dbReference>
<dbReference type="InterPro" id="IPR005502">
    <property type="entry name" value="Ribosyl_crysJ1"/>
</dbReference>
<dbReference type="PATRIC" id="fig|651182.5.peg.3757"/>
<gene>
    <name evidence="4" type="ordered locus">TOL2_C31810</name>
</gene>
<dbReference type="Proteomes" id="UP000007347">
    <property type="component" value="Chromosome"/>
</dbReference>
<protein>
    <submittedName>
        <fullName evidence="4">Predicted ADP-ribosylglycohydrolase</fullName>
    </submittedName>
</protein>
<dbReference type="PANTHER" id="PTHR16222">
    <property type="entry name" value="ADP-RIBOSYLGLYCOHYDROLASE"/>
    <property type="match status" value="1"/>
</dbReference>
<reference evidence="4 5" key="1">
    <citation type="journal article" date="2013" name="Environ. Microbiol.">
        <title>Complete genome, catabolic sub-proteomes and key-metabolites of Desulfobacula toluolica Tol2, a marine, aromatic compound-degrading, sulfate-reducing bacterium.</title>
        <authorList>
            <person name="Wohlbrand L."/>
            <person name="Jacob J.H."/>
            <person name="Kube M."/>
            <person name="Mussmann M."/>
            <person name="Jarling R."/>
            <person name="Beck A."/>
            <person name="Amann R."/>
            <person name="Wilkes H."/>
            <person name="Reinhardt R."/>
            <person name="Rabus R."/>
        </authorList>
    </citation>
    <scope>NUCLEOTIDE SEQUENCE [LARGE SCALE GENOMIC DNA]</scope>
    <source>
        <strain evidence="5">DSM 7467 / Tol2</strain>
    </source>
</reference>
<accession>K0NAW4</accession>
<dbReference type="Pfam" id="PF03747">
    <property type="entry name" value="ADP_ribosyl_GH"/>
    <property type="match status" value="1"/>
</dbReference>
<dbReference type="STRING" id="651182.TOL2_C31810"/>
<comment type="similarity">
    <text evidence="1">Belongs to the ADP-ribosylglycohydrolase family.</text>
</comment>
<dbReference type="InterPro" id="IPR036705">
    <property type="entry name" value="Ribosyl_crysJ1_sf"/>
</dbReference>
<dbReference type="OrthoDB" id="9806482at2"/>
<dbReference type="PANTHER" id="PTHR16222:SF24">
    <property type="entry name" value="ADP-RIBOSYLHYDROLASE ARH3"/>
    <property type="match status" value="1"/>
</dbReference>